<dbReference type="EMBL" id="NXIF01000023">
    <property type="protein sequence ID" value="PKI81138.1"/>
    <property type="molecule type" value="Genomic_DNA"/>
</dbReference>
<reference evidence="2 3" key="1">
    <citation type="submission" date="2017-09" db="EMBL/GenBank/DDBJ databases">
        <title>Genomics of the genus Arcobacter.</title>
        <authorList>
            <person name="Perez-Cataluna A."/>
            <person name="Figueras M.J."/>
            <person name="Salas-Masso N."/>
        </authorList>
    </citation>
    <scope>NUCLEOTIDE SEQUENCE [LARGE SCALE GENOMIC DNA]</scope>
    <source>
        <strain evidence="2 3">DSM 18005</strain>
    </source>
</reference>
<dbReference type="OrthoDB" id="9783963at2"/>
<dbReference type="GO" id="GO:0004540">
    <property type="term" value="F:RNA nuclease activity"/>
    <property type="evidence" value="ECO:0007669"/>
    <property type="project" value="InterPro"/>
</dbReference>
<dbReference type="InterPro" id="IPR025605">
    <property type="entry name" value="OST-HTH/LOTUS_dom"/>
</dbReference>
<dbReference type="Proteomes" id="UP000233248">
    <property type="component" value="Unassembled WGS sequence"/>
</dbReference>
<accession>A0A2N1J3K6</accession>
<dbReference type="PANTHER" id="PTHR35811:SF1">
    <property type="entry name" value="HTH OST-TYPE DOMAIN-CONTAINING PROTEIN"/>
    <property type="match status" value="1"/>
</dbReference>
<evidence type="ECO:0000259" key="1">
    <source>
        <dbReference type="PROSITE" id="PS51644"/>
    </source>
</evidence>
<gene>
    <name evidence="2" type="ORF">CP960_06145</name>
</gene>
<dbReference type="InterPro" id="IPR021139">
    <property type="entry name" value="NYN"/>
</dbReference>
<dbReference type="KEGG" id="ahs:AHALO_0679"/>
<dbReference type="Gene3D" id="3.30.420.610">
    <property type="entry name" value="LOTUS domain-like"/>
    <property type="match status" value="1"/>
</dbReference>
<dbReference type="CDD" id="cd10146">
    <property type="entry name" value="LabA_like_C"/>
    <property type="match status" value="1"/>
</dbReference>
<dbReference type="CDD" id="cd11297">
    <property type="entry name" value="PIN_LabA-like_N_1"/>
    <property type="match status" value="1"/>
</dbReference>
<sequence>MNDKKIAVFFDCDNINAKYIDDVFNELANIGEVIIRQAIKDWTSPHHKDWNQGLLEEHGIEPIQVFPYKAGKNTADLRIVRGAMEIMTSSVVDTVAIVSGDSDFIDLARTIKSKGFTAIGFGESITKDPIRNSYSKFFELPVKIKNKKIDTKDPISLLKDAIENQKDESGYAYVAQIGSYLQNKNSSFNAKNYGANTWGDIIKKYDNYFEVTYADSKKSAMIVKLK</sequence>
<evidence type="ECO:0000313" key="3">
    <source>
        <dbReference type="Proteomes" id="UP000233248"/>
    </source>
</evidence>
<dbReference type="PROSITE" id="PS51644">
    <property type="entry name" value="HTH_OST"/>
    <property type="match status" value="1"/>
</dbReference>
<dbReference type="Pfam" id="PF01936">
    <property type="entry name" value="NYN"/>
    <property type="match status" value="1"/>
</dbReference>
<dbReference type="InterPro" id="IPR041966">
    <property type="entry name" value="LOTUS-like"/>
</dbReference>
<dbReference type="Gene3D" id="3.40.50.1010">
    <property type="entry name" value="5'-nuclease"/>
    <property type="match status" value="1"/>
</dbReference>
<comment type="caution">
    <text evidence="2">The sequence shown here is derived from an EMBL/GenBank/DDBJ whole genome shotgun (WGS) entry which is preliminary data.</text>
</comment>
<keyword evidence="3" id="KW-1185">Reference proteome</keyword>
<dbReference type="AlphaFoldDB" id="A0A2N1J3K6"/>
<evidence type="ECO:0000313" key="2">
    <source>
        <dbReference type="EMBL" id="PKI81138.1"/>
    </source>
</evidence>
<proteinExistence type="predicted"/>
<protein>
    <submittedName>
        <fullName evidence="2">Nuclease</fullName>
    </submittedName>
</protein>
<organism evidence="2 3">
    <name type="scientific">Malaciobacter halophilus</name>
    <dbReference type="NCBI Taxonomy" id="197482"/>
    <lineage>
        <taxon>Bacteria</taxon>
        <taxon>Pseudomonadati</taxon>
        <taxon>Campylobacterota</taxon>
        <taxon>Epsilonproteobacteria</taxon>
        <taxon>Campylobacterales</taxon>
        <taxon>Arcobacteraceae</taxon>
        <taxon>Malaciobacter</taxon>
    </lineage>
</organism>
<feature type="domain" description="HTH OST-type" evidence="1">
    <location>
        <begin position="150"/>
        <end position="226"/>
    </location>
</feature>
<name>A0A2N1J3K6_9BACT</name>
<dbReference type="Pfam" id="PF12872">
    <property type="entry name" value="OST-HTH"/>
    <property type="match status" value="1"/>
</dbReference>
<dbReference type="PANTHER" id="PTHR35811">
    <property type="entry name" value="SLR1870 PROTEIN"/>
    <property type="match status" value="1"/>
</dbReference>
<dbReference type="RefSeq" id="WP_101184536.1">
    <property type="nucleotide sequence ID" value="NZ_CP031218.1"/>
</dbReference>